<dbReference type="OrthoDB" id="9791432at2"/>
<keyword evidence="2" id="KW-0732">Signal</keyword>
<dbReference type="EMBL" id="QYUM01000004">
    <property type="protein sequence ID" value="RJF86186.1"/>
    <property type="molecule type" value="Genomic_DNA"/>
</dbReference>
<evidence type="ECO:0000256" key="2">
    <source>
        <dbReference type="SAM" id="SignalP"/>
    </source>
</evidence>
<evidence type="ECO:0000256" key="1">
    <source>
        <dbReference type="SAM" id="MobiDB-lite"/>
    </source>
</evidence>
<evidence type="ECO:0000313" key="5">
    <source>
        <dbReference type="Proteomes" id="UP000286100"/>
    </source>
</evidence>
<feature type="chain" id="PRO_5019280800" evidence="2">
    <location>
        <begin position="27"/>
        <end position="216"/>
    </location>
</feature>
<feature type="region of interest" description="Disordered" evidence="1">
    <location>
        <begin position="68"/>
        <end position="100"/>
    </location>
</feature>
<feature type="signal peptide" evidence="2">
    <location>
        <begin position="1"/>
        <end position="26"/>
    </location>
</feature>
<dbReference type="Proteomes" id="UP000286100">
    <property type="component" value="Unassembled WGS sequence"/>
</dbReference>
<reference evidence="4 5" key="1">
    <citation type="submission" date="2018-09" db="EMBL/GenBank/DDBJ databases">
        <authorList>
            <person name="Zhu H."/>
        </authorList>
    </citation>
    <scope>NUCLEOTIDE SEQUENCE [LARGE SCALE GENOMIC DNA]</scope>
    <source>
        <strain evidence="4 5">K2R01-6</strain>
    </source>
</reference>
<evidence type="ECO:0000313" key="4">
    <source>
        <dbReference type="EMBL" id="RJF86186.1"/>
    </source>
</evidence>
<gene>
    <name evidence="4" type="ORF">D3876_17825</name>
</gene>
<organism evidence="4 5">
    <name type="scientific">Sphingomonas cavernae</name>
    <dbReference type="NCBI Taxonomy" id="2320861"/>
    <lineage>
        <taxon>Bacteria</taxon>
        <taxon>Pseudomonadati</taxon>
        <taxon>Pseudomonadota</taxon>
        <taxon>Alphaproteobacteria</taxon>
        <taxon>Sphingomonadales</taxon>
        <taxon>Sphingomonadaceae</taxon>
        <taxon>Sphingomonas</taxon>
    </lineage>
</organism>
<evidence type="ECO:0000259" key="3">
    <source>
        <dbReference type="Pfam" id="PF03448"/>
    </source>
</evidence>
<dbReference type="AlphaFoldDB" id="A0A418W859"/>
<feature type="compositionally biased region" description="Basic and acidic residues" evidence="1">
    <location>
        <begin position="68"/>
        <end position="81"/>
    </location>
</feature>
<feature type="compositionally biased region" description="Basic and acidic residues" evidence="1">
    <location>
        <begin position="183"/>
        <end position="216"/>
    </location>
</feature>
<dbReference type="Pfam" id="PF03448">
    <property type="entry name" value="MgtE_N"/>
    <property type="match status" value="1"/>
</dbReference>
<protein>
    <submittedName>
        <fullName evidence="4">Magnesium transporter</fullName>
    </submittedName>
</protein>
<feature type="domain" description="Magnesium transporter MgtE intracellular" evidence="3">
    <location>
        <begin position="104"/>
        <end position="169"/>
    </location>
</feature>
<feature type="region of interest" description="Disordered" evidence="1">
    <location>
        <begin position="176"/>
        <end position="216"/>
    </location>
</feature>
<comment type="caution">
    <text evidence="4">The sequence shown here is derived from an EMBL/GenBank/DDBJ whole genome shotgun (WGS) entry which is preliminary data.</text>
</comment>
<proteinExistence type="predicted"/>
<name>A0A418W859_9SPHN</name>
<accession>A0A418W859</accession>
<dbReference type="SUPFAM" id="SSF158791">
    <property type="entry name" value="MgtE N-terminal domain-like"/>
    <property type="match status" value="1"/>
</dbReference>
<sequence>MLRKLGRPSLLMLTAGVAGLSAIANAVAVAAPAEQVPATRLGTSIQQSVRERDQALVQQKRALELREQAARASEERLKADMQARQSEPPRPAGSAGADAAPQFEPYDELARIYQTMKPAKAALIFERLDLDVQTEVARRMRERSTALIMSNMSAGAAVQLSMALAGKKVVKPVQIAARPAAEPSRRQATKERDVGEEKPSRTSKASRADGARKPAR</sequence>
<dbReference type="InterPro" id="IPR006668">
    <property type="entry name" value="Mg_transptr_MgtE_intracell_dom"/>
</dbReference>
<keyword evidence="5" id="KW-1185">Reference proteome</keyword>